<proteinExistence type="predicted"/>
<dbReference type="HOGENOM" id="CLU_890880_0_0_0"/>
<dbReference type="Proteomes" id="UP000001660">
    <property type="component" value="Chromosome"/>
</dbReference>
<evidence type="ECO:0000313" key="2">
    <source>
        <dbReference type="Proteomes" id="UP000001660"/>
    </source>
</evidence>
<dbReference type="NCBIfam" id="TIGR03373">
    <property type="entry name" value="VI_minor_4"/>
    <property type="match status" value="1"/>
</dbReference>
<dbReference type="Gene3D" id="3.40.1730.10">
    <property type="entry name" value="pa0076 domain"/>
    <property type="match status" value="1"/>
</dbReference>
<sequence>MYSSILGYYGKLPLSAEFIRCQASGAEVDELDRWLREGMYHAKSRLGSSWSKDFTQGNPWGFLYVPRQGRRFLIGLLKPSQDKAGREFPFLVYLLLEREEFHELPWCAPMHFKEFFAQSHRLLTDVGAESDLARLQFRLQALTPVEAPETASIETRYHAELLRRRLREHWADLFGEFDNSRKCQVLQSFLRRGGGLNCSGPLQWQAKLPLLSSSREETYDLPFWMDVASHASNQGLDAGILLWNRWFTRDKPVLFVSLECPTPQLLLYLIHPEGWENEQSGAGKETEELSDAGRALLDDGEVTLEAFLHRVAGLRA</sequence>
<dbReference type="eggNOG" id="COG3913">
    <property type="taxonomic scope" value="Bacteria"/>
</dbReference>
<dbReference type="KEGG" id="nde:NIDE1974"/>
<dbReference type="EMBL" id="FP929003">
    <property type="protein sequence ID" value="CBK41698.1"/>
    <property type="molecule type" value="Genomic_DNA"/>
</dbReference>
<dbReference type="OrthoDB" id="9801841at2"/>
<dbReference type="InterPro" id="IPR038225">
    <property type="entry name" value="TagF_sf"/>
</dbReference>
<keyword evidence="2" id="KW-1185">Reference proteome</keyword>
<name>D8PEN9_9BACT</name>
<evidence type="ECO:0008006" key="3">
    <source>
        <dbReference type="Google" id="ProtNLM"/>
    </source>
</evidence>
<gene>
    <name evidence="1" type="ORF">NIDE1974</name>
</gene>
<dbReference type="STRING" id="330214.NIDE1974"/>
<organism evidence="1 2">
    <name type="scientific">Nitrospira defluvii</name>
    <dbReference type="NCBI Taxonomy" id="330214"/>
    <lineage>
        <taxon>Bacteria</taxon>
        <taxon>Pseudomonadati</taxon>
        <taxon>Nitrospirota</taxon>
        <taxon>Nitrospiria</taxon>
        <taxon>Nitrospirales</taxon>
        <taxon>Nitrospiraceae</taxon>
        <taxon>Nitrospira</taxon>
    </lineage>
</organism>
<dbReference type="Pfam" id="PF09867">
    <property type="entry name" value="TagF_N"/>
    <property type="match status" value="1"/>
</dbReference>
<protein>
    <recommendedName>
        <fullName evidence="3">Type VI secretion system-associated protein TagF</fullName>
    </recommendedName>
</protein>
<dbReference type="InterPro" id="IPR017748">
    <property type="entry name" value="TagF"/>
</dbReference>
<evidence type="ECO:0000313" key="1">
    <source>
        <dbReference type="EMBL" id="CBK41698.1"/>
    </source>
</evidence>
<dbReference type="AlphaFoldDB" id="D8PEN9"/>
<reference evidence="1 2" key="1">
    <citation type="journal article" date="2010" name="Proc. Natl. Acad. Sci. U.S.A.">
        <title>A Nitrospira metagenome illuminates the physiology and evolution of globally important nitrite-oxidizing bacteria.</title>
        <authorList>
            <person name="Lucker S."/>
            <person name="Wagner M."/>
            <person name="Maixner F."/>
            <person name="Pelletier E."/>
            <person name="Koch H."/>
            <person name="Vacherie B."/>
            <person name="Rattei T."/>
            <person name="Sinninghe Damste J."/>
            <person name="Spieck E."/>
            <person name="Le Paslier D."/>
            <person name="Daims H."/>
        </authorList>
    </citation>
    <scope>NUCLEOTIDE SEQUENCE [LARGE SCALE GENOMIC DNA]</scope>
</reference>
<accession>D8PEN9</accession>